<dbReference type="GO" id="GO:0004497">
    <property type="term" value="F:monooxygenase activity"/>
    <property type="evidence" value="ECO:0007669"/>
    <property type="project" value="UniProtKB-KW"/>
</dbReference>
<dbReference type="PANTHER" id="PTHR24305:SF210">
    <property type="entry name" value="CYTOCHROME P450 MONOOXYGENASE ASQL-RELATED"/>
    <property type="match status" value="1"/>
</dbReference>
<keyword evidence="5 6" id="KW-0408">Iron</keyword>
<sequence>MEQTGPHEQSALAMLLRGILALYVLHFFGTIFYSAYLGPLSKYPGPKLNAATAIPFWYNTLRGRQTTWIQGLHKRYGTVVRLSPLRLSYIDAQAWKDIYGHRTGGRKATVKDPKFYNKPVNGVNSLVTEPDDDEHGRVRKIFSNAFSHRALIEQEAQIRTYVDLLIAKTRENIANGGSGKEFDLVKLYNFTTFDIMADLTFGEPLHQLESSQYSPWVSAIFGGFKAGDMARITQEYPVLRYVYRTLVPKRLLEMRKQHFQHAVDRVERRLAAPPAGKADIWELVLRDGGKLDADKMHSNAALFMLAGTETTATLLSGLTWYLLRNPEKMKKLVGEIRGAFASEEEMNLVNLQQLKYLDACVQEGLRLYPPVPIGGPRQTPEGGAVICGKWVPGGTTVFVSQYSAYHSPLNFRDPDSLIPERWLDGTGFEKDSKEVLQPFSFGPRNCLGKK</sequence>
<feature type="transmembrane region" description="Helical" evidence="8">
    <location>
        <begin position="12"/>
        <end position="36"/>
    </location>
</feature>
<organism evidence="9 10">
    <name type="scientific">Lasiodiplodia hormozganensis</name>
    <dbReference type="NCBI Taxonomy" id="869390"/>
    <lineage>
        <taxon>Eukaryota</taxon>
        <taxon>Fungi</taxon>
        <taxon>Dikarya</taxon>
        <taxon>Ascomycota</taxon>
        <taxon>Pezizomycotina</taxon>
        <taxon>Dothideomycetes</taxon>
        <taxon>Dothideomycetes incertae sedis</taxon>
        <taxon>Botryosphaeriales</taxon>
        <taxon>Botryosphaeriaceae</taxon>
        <taxon>Lasiodiplodia</taxon>
    </lineage>
</organism>
<dbReference type="CDD" id="cd11058">
    <property type="entry name" value="CYP60B-like"/>
    <property type="match status" value="1"/>
</dbReference>
<comment type="cofactor">
    <cofactor evidence="1 6">
        <name>heme</name>
        <dbReference type="ChEBI" id="CHEBI:30413"/>
    </cofactor>
</comment>
<proteinExistence type="inferred from homology"/>
<evidence type="ECO:0000256" key="5">
    <source>
        <dbReference type="ARBA" id="ARBA00023004"/>
    </source>
</evidence>
<name>A0AA39WHJ3_9PEZI</name>
<feature type="binding site" description="axial binding residue" evidence="6">
    <location>
        <position position="446"/>
    </location>
    <ligand>
        <name>heme</name>
        <dbReference type="ChEBI" id="CHEBI:30413"/>
    </ligand>
    <ligandPart>
        <name>Fe</name>
        <dbReference type="ChEBI" id="CHEBI:18248"/>
    </ligandPart>
</feature>
<evidence type="ECO:0000256" key="2">
    <source>
        <dbReference type="ARBA" id="ARBA00010617"/>
    </source>
</evidence>
<dbReference type="GO" id="GO:0016705">
    <property type="term" value="F:oxidoreductase activity, acting on paired donors, with incorporation or reduction of molecular oxygen"/>
    <property type="evidence" value="ECO:0007669"/>
    <property type="project" value="InterPro"/>
</dbReference>
<keyword evidence="7 9" id="KW-0503">Monooxygenase</keyword>
<dbReference type="GO" id="GO:0005506">
    <property type="term" value="F:iron ion binding"/>
    <property type="evidence" value="ECO:0007669"/>
    <property type="project" value="InterPro"/>
</dbReference>
<dbReference type="InterPro" id="IPR001128">
    <property type="entry name" value="Cyt_P450"/>
</dbReference>
<keyword evidence="7" id="KW-0560">Oxidoreductase</keyword>
<evidence type="ECO:0000256" key="1">
    <source>
        <dbReference type="ARBA" id="ARBA00001971"/>
    </source>
</evidence>
<keyword evidence="4 6" id="KW-0479">Metal-binding</keyword>
<dbReference type="AlphaFoldDB" id="A0AA39WHJ3"/>
<reference evidence="9" key="1">
    <citation type="submission" date="2023-06" db="EMBL/GenBank/DDBJ databases">
        <title>Multi-omics analyses reveal the molecular pathogenesis toolkit of Lasiodiplodia hormozganensis, a cross-kingdom pathogen.</title>
        <authorList>
            <person name="Felix C."/>
            <person name="Meneses R."/>
            <person name="Goncalves M.F.M."/>
            <person name="Tilleman L."/>
            <person name="Duarte A.S."/>
            <person name="Jorrin-Novo J.V."/>
            <person name="Van De Peer Y."/>
            <person name="Deforce D."/>
            <person name="Van Nieuwerburgh F."/>
            <person name="Esteves A.C."/>
            <person name="Alves A."/>
        </authorList>
    </citation>
    <scope>NUCLEOTIDE SEQUENCE</scope>
    <source>
        <strain evidence="9">CBS 339.90</strain>
    </source>
</reference>
<dbReference type="Gene3D" id="1.10.630.10">
    <property type="entry name" value="Cytochrome P450"/>
    <property type="match status" value="1"/>
</dbReference>
<evidence type="ECO:0000256" key="7">
    <source>
        <dbReference type="RuleBase" id="RU000461"/>
    </source>
</evidence>
<dbReference type="GO" id="GO:0020037">
    <property type="term" value="F:heme binding"/>
    <property type="evidence" value="ECO:0007669"/>
    <property type="project" value="InterPro"/>
</dbReference>
<dbReference type="Proteomes" id="UP001175001">
    <property type="component" value="Unassembled WGS sequence"/>
</dbReference>
<evidence type="ECO:0000256" key="6">
    <source>
        <dbReference type="PIRSR" id="PIRSR602401-1"/>
    </source>
</evidence>
<dbReference type="SUPFAM" id="SSF48264">
    <property type="entry name" value="Cytochrome P450"/>
    <property type="match status" value="1"/>
</dbReference>
<evidence type="ECO:0000313" key="9">
    <source>
        <dbReference type="EMBL" id="KAK0615528.1"/>
    </source>
</evidence>
<keyword evidence="10" id="KW-1185">Reference proteome</keyword>
<dbReference type="InterPro" id="IPR017972">
    <property type="entry name" value="Cyt_P450_CS"/>
</dbReference>
<keyword evidence="8" id="KW-0472">Membrane</keyword>
<dbReference type="InterPro" id="IPR002401">
    <property type="entry name" value="Cyt_P450_E_grp-I"/>
</dbReference>
<dbReference type="EMBL" id="JAUJDW010000186">
    <property type="protein sequence ID" value="KAK0615528.1"/>
    <property type="molecule type" value="Genomic_DNA"/>
</dbReference>
<evidence type="ECO:0000256" key="4">
    <source>
        <dbReference type="ARBA" id="ARBA00022723"/>
    </source>
</evidence>
<keyword evidence="3 6" id="KW-0349">Heme</keyword>
<keyword evidence="8" id="KW-0812">Transmembrane</keyword>
<comment type="similarity">
    <text evidence="2 7">Belongs to the cytochrome P450 family.</text>
</comment>
<evidence type="ECO:0000256" key="3">
    <source>
        <dbReference type="ARBA" id="ARBA00022617"/>
    </source>
</evidence>
<dbReference type="PANTHER" id="PTHR24305">
    <property type="entry name" value="CYTOCHROME P450"/>
    <property type="match status" value="1"/>
</dbReference>
<keyword evidence="8" id="KW-1133">Transmembrane helix</keyword>
<accession>A0AA39WHJ3</accession>
<evidence type="ECO:0000256" key="8">
    <source>
        <dbReference type="SAM" id="Phobius"/>
    </source>
</evidence>
<dbReference type="PROSITE" id="PS00086">
    <property type="entry name" value="CYTOCHROME_P450"/>
    <property type="match status" value="1"/>
</dbReference>
<evidence type="ECO:0000313" key="10">
    <source>
        <dbReference type="Proteomes" id="UP001175001"/>
    </source>
</evidence>
<dbReference type="InterPro" id="IPR050121">
    <property type="entry name" value="Cytochrome_P450_monoxygenase"/>
</dbReference>
<protein>
    <submittedName>
        <fullName evidence="9">Cytochrome P450 monooxygenase rdc4</fullName>
    </submittedName>
</protein>
<dbReference type="PRINTS" id="PR00463">
    <property type="entry name" value="EP450I"/>
</dbReference>
<dbReference type="InterPro" id="IPR036396">
    <property type="entry name" value="Cyt_P450_sf"/>
</dbReference>
<comment type="caution">
    <text evidence="9">The sequence shown here is derived from an EMBL/GenBank/DDBJ whole genome shotgun (WGS) entry which is preliminary data.</text>
</comment>
<gene>
    <name evidence="9" type="primary">rdc4_6</name>
    <name evidence="9" type="ORF">DIS24_g11719</name>
</gene>
<dbReference type="Pfam" id="PF00067">
    <property type="entry name" value="p450"/>
    <property type="match status" value="1"/>
</dbReference>
<dbReference type="PRINTS" id="PR00385">
    <property type="entry name" value="P450"/>
</dbReference>